<feature type="compositionally biased region" description="Polar residues" evidence="5">
    <location>
        <begin position="31"/>
        <end position="41"/>
    </location>
</feature>
<evidence type="ECO:0000313" key="8">
    <source>
        <dbReference type="Proteomes" id="UP001295423"/>
    </source>
</evidence>
<evidence type="ECO:0000256" key="5">
    <source>
        <dbReference type="SAM" id="MobiDB-lite"/>
    </source>
</evidence>
<feature type="region of interest" description="Disordered" evidence="5">
    <location>
        <begin position="353"/>
        <end position="374"/>
    </location>
</feature>
<keyword evidence="3" id="KW-0539">Nucleus</keyword>
<keyword evidence="8" id="KW-1185">Reference proteome</keyword>
<protein>
    <recommendedName>
        <fullName evidence="6">HSF-type DNA-binding domain-containing protein</fullName>
    </recommendedName>
</protein>
<dbReference type="Gene3D" id="1.10.10.10">
    <property type="entry name" value="Winged helix-like DNA-binding domain superfamily/Winged helix DNA-binding domain"/>
    <property type="match status" value="2"/>
</dbReference>
<sequence length="487" mass="52959">MDGNDRQATNTPPNLAALQEGVQEPRAHESQVMNKTASQDHSVIPASDAGNQTETDKKIGEATTSSTSRTASASSNEAQSDRPTVQFPWRLHELLTEAETNGNDAIISWIPGTNNAFKVKNKEKFTNEILPEYFNATKYKSFQRNLNLWGFESITEGPNKGGCQHPIFIRGDREKCHYMIRQKVKGQKQKQQESLASLSAKDAASASLRRSSMSLLTSGFPGSTNFQATTGGTSLPTLDGHELSFCEKLHRVLALTELQGFMHWTGDGRAIAIVNPYQFNGIAVNNFFPNMTLPVFLAELEGYGFQKVSHGGFQDCYYHDMMMQGCQHLCKYIASPNEARRFISKDPISDLNKGQTRNVNQMGNHSNQGIPTSDASSLQQLFQLQATGGLGNILSSQVPRTTQDSLSNSLALLSAGQSSMPNHALNPTLQFLGNNMQGNRSSTIASYLTELQLRQHQQHQQQGSGGSNGSGGAGDGGLGGITRGAQV</sequence>
<dbReference type="PANTHER" id="PTHR10015:SF206">
    <property type="entry name" value="HSF-TYPE DNA-BINDING DOMAIN-CONTAINING PROTEIN"/>
    <property type="match status" value="1"/>
</dbReference>
<organism evidence="7 8">
    <name type="scientific">Cylindrotheca closterium</name>
    <dbReference type="NCBI Taxonomy" id="2856"/>
    <lineage>
        <taxon>Eukaryota</taxon>
        <taxon>Sar</taxon>
        <taxon>Stramenopiles</taxon>
        <taxon>Ochrophyta</taxon>
        <taxon>Bacillariophyta</taxon>
        <taxon>Bacillariophyceae</taxon>
        <taxon>Bacillariophycidae</taxon>
        <taxon>Bacillariales</taxon>
        <taxon>Bacillariaceae</taxon>
        <taxon>Cylindrotheca</taxon>
    </lineage>
</organism>
<feature type="compositionally biased region" description="Low complexity" evidence="5">
    <location>
        <begin position="453"/>
        <end position="462"/>
    </location>
</feature>
<feature type="domain" description="HSF-type DNA-binding" evidence="6">
    <location>
        <begin position="83"/>
        <end position="182"/>
    </location>
</feature>
<evidence type="ECO:0000256" key="4">
    <source>
        <dbReference type="RuleBase" id="RU004020"/>
    </source>
</evidence>
<feature type="compositionally biased region" description="Low complexity" evidence="5">
    <location>
        <begin position="62"/>
        <end position="75"/>
    </location>
</feature>
<dbReference type="EMBL" id="CAKOGP040001001">
    <property type="protein sequence ID" value="CAJ1941317.1"/>
    <property type="molecule type" value="Genomic_DNA"/>
</dbReference>
<dbReference type="SMART" id="SM00415">
    <property type="entry name" value="HSF"/>
    <property type="match status" value="1"/>
</dbReference>
<dbReference type="InterPro" id="IPR036388">
    <property type="entry name" value="WH-like_DNA-bd_sf"/>
</dbReference>
<dbReference type="GO" id="GO:0043565">
    <property type="term" value="F:sequence-specific DNA binding"/>
    <property type="evidence" value="ECO:0007669"/>
    <property type="project" value="InterPro"/>
</dbReference>
<feature type="compositionally biased region" description="Polar residues" evidence="5">
    <location>
        <begin position="1"/>
        <end position="13"/>
    </location>
</feature>
<accession>A0AAD2CP18</accession>
<evidence type="ECO:0000256" key="3">
    <source>
        <dbReference type="ARBA" id="ARBA00023242"/>
    </source>
</evidence>
<comment type="similarity">
    <text evidence="4">Belongs to the HSF family.</text>
</comment>
<dbReference type="AlphaFoldDB" id="A0AAD2CP18"/>
<gene>
    <name evidence="7" type="ORF">CYCCA115_LOCUS7461</name>
</gene>
<name>A0AAD2CP18_9STRA</name>
<keyword evidence="2" id="KW-0238">DNA-binding</keyword>
<dbReference type="PANTHER" id="PTHR10015">
    <property type="entry name" value="HEAT SHOCK TRANSCRIPTION FACTOR"/>
    <property type="match status" value="1"/>
</dbReference>
<dbReference type="GO" id="GO:0005634">
    <property type="term" value="C:nucleus"/>
    <property type="evidence" value="ECO:0007669"/>
    <property type="project" value="UniProtKB-SubCell"/>
</dbReference>
<dbReference type="SUPFAM" id="SSF46785">
    <property type="entry name" value="Winged helix' DNA-binding domain"/>
    <property type="match status" value="2"/>
</dbReference>
<feature type="compositionally biased region" description="Gly residues" evidence="5">
    <location>
        <begin position="463"/>
        <end position="487"/>
    </location>
</feature>
<evidence type="ECO:0000256" key="2">
    <source>
        <dbReference type="ARBA" id="ARBA00023125"/>
    </source>
</evidence>
<reference evidence="7" key="1">
    <citation type="submission" date="2023-08" db="EMBL/GenBank/DDBJ databases">
        <authorList>
            <person name="Audoor S."/>
            <person name="Bilcke G."/>
        </authorList>
    </citation>
    <scope>NUCLEOTIDE SEQUENCE</scope>
</reference>
<dbReference type="FunFam" id="1.10.10.10:FF:000479">
    <property type="entry name" value="Predicted protein"/>
    <property type="match status" value="1"/>
</dbReference>
<evidence type="ECO:0000259" key="6">
    <source>
        <dbReference type="SMART" id="SM00415"/>
    </source>
</evidence>
<evidence type="ECO:0000256" key="1">
    <source>
        <dbReference type="ARBA" id="ARBA00004123"/>
    </source>
</evidence>
<dbReference type="Proteomes" id="UP001295423">
    <property type="component" value="Unassembled WGS sequence"/>
</dbReference>
<dbReference type="InterPro" id="IPR000232">
    <property type="entry name" value="HSF_DNA-bd"/>
</dbReference>
<dbReference type="InterPro" id="IPR036390">
    <property type="entry name" value="WH_DNA-bd_sf"/>
</dbReference>
<feature type="region of interest" description="Disordered" evidence="5">
    <location>
        <begin position="453"/>
        <end position="487"/>
    </location>
</feature>
<proteinExistence type="inferred from homology"/>
<evidence type="ECO:0000313" key="7">
    <source>
        <dbReference type="EMBL" id="CAJ1941317.1"/>
    </source>
</evidence>
<feature type="region of interest" description="Disordered" evidence="5">
    <location>
        <begin position="1"/>
        <end position="85"/>
    </location>
</feature>
<comment type="subcellular location">
    <subcellularLocation>
        <location evidence="1">Nucleus</location>
    </subcellularLocation>
</comment>
<dbReference type="GO" id="GO:0003700">
    <property type="term" value="F:DNA-binding transcription factor activity"/>
    <property type="evidence" value="ECO:0007669"/>
    <property type="project" value="InterPro"/>
</dbReference>
<dbReference type="Pfam" id="PF00447">
    <property type="entry name" value="HSF_DNA-bind"/>
    <property type="match status" value="2"/>
</dbReference>
<comment type="caution">
    <text evidence="7">The sequence shown here is derived from an EMBL/GenBank/DDBJ whole genome shotgun (WGS) entry which is preliminary data.</text>
</comment>